<dbReference type="Pfam" id="PF00583">
    <property type="entry name" value="Acetyltransf_1"/>
    <property type="match status" value="1"/>
</dbReference>
<feature type="domain" description="N-acetyltransferase" evidence="4">
    <location>
        <begin position="32"/>
        <end position="185"/>
    </location>
</feature>
<evidence type="ECO:0000313" key="6">
    <source>
        <dbReference type="Proteomes" id="UP000324726"/>
    </source>
</evidence>
<gene>
    <name evidence="5" type="ORF">FYJ87_06955</name>
</gene>
<dbReference type="PROSITE" id="PS51186">
    <property type="entry name" value="GNAT"/>
    <property type="match status" value="1"/>
</dbReference>
<keyword evidence="1 5" id="KW-0808">Transferase</keyword>
<dbReference type="InterPro" id="IPR000182">
    <property type="entry name" value="GNAT_dom"/>
</dbReference>
<keyword evidence="2" id="KW-0012">Acyltransferase</keyword>
<evidence type="ECO:0000259" key="4">
    <source>
        <dbReference type="PROSITE" id="PS51186"/>
    </source>
</evidence>
<accession>A0A5D4FZI4</accession>
<proteinExistence type="predicted"/>
<dbReference type="InterPro" id="IPR016181">
    <property type="entry name" value="Acyl_CoA_acyltransferase"/>
</dbReference>
<feature type="compositionally biased region" description="Basic and acidic residues" evidence="3">
    <location>
        <begin position="18"/>
        <end position="28"/>
    </location>
</feature>
<reference evidence="5 6" key="1">
    <citation type="submission" date="2019-08" db="EMBL/GenBank/DDBJ databases">
        <title>Draft genome of C. urealyticum strain VH4248.</title>
        <authorList>
            <person name="Navas J."/>
        </authorList>
    </citation>
    <scope>NUCLEOTIDE SEQUENCE [LARGE SCALE GENOMIC DNA]</scope>
    <source>
        <strain evidence="5 6">VH4248</strain>
    </source>
</reference>
<evidence type="ECO:0000256" key="2">
    <source>
        <dbReference type="ARBA" id="ARBA00023315"/>
    </source>
</evidence>
<feature type="region of interest" description="Disordered" evidence="3">
    <location>
        <begin position="1"/>
        <end position="28"/>
    </location>
</feature>
<dbReference type="RefSeq" id="WP_070758604.1">
    <property type="nucleotide sequence ID" value="NZ_CP136640.1"/>
</dbReference>
<evidence type="ECO:0000313" key="5">
    <source>
        <dbReference type="EMBL" id="TYR20665.1"/>
    </source>
</evidence>
<protein>
    <submittedName>
        <fullName evidence="5">N-acetyltransferase</fullName>
    </submittedName>
</protein>
<dbReference type="PANTHER" id="PTHR43072">
    <property type="entry name" value="N-ACETYLTRANSFERASE"/>
    <property type="match status" value="1"/>
</dbReference>
<dbReference type="GO" id="GO:0016747">
    <property type="term" value="F:acyltransferase activity, transferring groups other than amino-acyl groups"/>
    <property type="evidence" value="ECO:0007669"/>
    <property type="project" value="InterPro"/>
</dbReference>
<dbReference type="Proteomes" id="UP000324726">
    <property type="component" value="Unassembled WGS sequence"/>
</dbReference>
<dbReference type="Gene3D" id="3.40.630.30">
    <property type="match status" value="1"/>
</dbReference>
<sequence length="204" mass="22622">MTTVDKNTPETTGGSEPKIQDVESPKRAEDSIIIRNLREEDYPEVRAILQEGMNTGEATFEAEAPEWEDFRAARLLELTFVAEDEATGKILGWIAASPASQREVFHGVIEDSIYMSSDAKGRGVGGKLLDTLIAEATKAGRWSIHSHIFPENEGSVRLHVSRGFELVGTFHSMAKMSYGPKKDAWRDNQVYELVLEEGPARNGE</sequence>
<evidence type="ECO:0000256" key="3">
    <source>
        <dbReference type="SAM" id="MobiDB-lite"/>
    </source>
</evidence>
<dbReference type="SUPFAM" id="SSF55729">
    <property type="entry name" value="Acyl-CoA N-acyltransferases (Nat)"/>
    <property type="match status" value="1"/>
</dbReference>
<dbReference type="CDD" id="cd04301">
    <property type="entry name" value="NAT_SF"/>
    <property type="match status" value="1"/>
</dbReference>
<organism evidence="5 6">
    <name type="scientific">Corynebacterium urealyticum</name>
    <dbReference type="NCBI Taxonomy" id="43771"/>
    <lineage>
        <taxon>Bacteria</taxon>
        <taxon>Bacillati</taxon>
        <taxon>Actinomycetota</taxon>
        <taxon>Actinomycetes</taxon>
        <taxon>Mycobacteriales</taxon>
        <taxon>Corynebacteriaceae</taxon>
        <taxon>Corynebacterium</taxon>
    </lineage>
</organism>
<feature type="compositionally biased region" description="Polar residues" evidence="3">
    <location>
        <begin position="1"/>
        <end position="14"/>
    </location>
</feature>
<name>A0A5D4FZI4_9CORY</name>
<dbReference type="AlphaFoldDB" id="A0A5D4FZI4"/>
<evidence type="ECO:0000256" key="1">
    <source>
        <dbReference type="ARBA" id="ARBA00022679"/>
    </source>
</evidence>
<comment type="caution">
    <text evidence="5">The sequence shown here is derived from an EMBL/GenBank/DDBJ whole genome shotgun (WGS) entry which is preliminary data.</text>
</comment>
<dbReference type="PANTHER" id="PTHR43072:SF23">
    <property type="entry name" value="UPF0039 PROTEIN C11D3.02C"/>
    <property type="match status" value="1"/>
</dbReference>
<dbReference type="EMBL" id="VSZI01000001">
    <property type="protein sequence ID" value="TYR20665.1"/>
    <property type="molecule type" value="Genomic_DNA"/>
</dbReference>